<comment type="subcellular location">
    <subcellularLocation>
        <location evidence="1">Cell membrane</location>
        <topology evidence="1">Multi-pass membrane protein</topology>
    </subcellularLocation>
</comment>
<feature type="compositionally biased region" description="Basic and acidic residues" evidence="7">
    <location>
        <begin position="451"/>
        <end position="460"/>
    </location>
</feature>
<feature type="transmembrane region" description="Helical" evidence="8">
    <location>
        <begin position="166"/>
        <end position="185"/>
    </location>
</feature>
<feature type="transmembrane region" description="Helical" evidence="8">
    <location>
        <begin position="192"/>
        <end position="210"/>
    </location>
</feature>
<dbReference type="InterPro" id="IPR000715">
    <property type="entry name" value="Glycosyl_transferase_4"/>
</dbReference>
<gene>
    <name evidence="9" type="ORF">GCM10025780_04120</name>
</gene>
<dbReference type="PANTHER" id="PTHR22926:SF3">
    <property type="entry name" value="UNDECAPRENYL-PHOSPHATE ALPHA-N-ACETYLGLUCOSAMINYL 1-PHOSPHATE TRANSFERASE"/>
    <property type="match status" value="1"/>
</dbReference>
<evidence type="ECO:0000256" key="8">
    <source>
        <dbReference type="SAM" id="Phobius"/>
    </source>
</evidence>
<feature type="transmembrane region" description="Helical" evidence="8">
    <location>
        <begin position="20"/>
        <end position="45"/>
    </location>
</feature>
<reference evidence="10" key="1">
    <citation type="journal article" date="2019" name="Int. J. Syst. Evol. Microbiol.">
        <title>The Global Catalogue of Microorganisms (GCM) 10K type strain sequencing project: providing services to taxonomists for standard genome sequencing and annotation.</title>
        <authorList>
            <consortium name="The Broad Institute Genomics Platform"/>
            <consortium name="The Broad Institute Genome Sequencing Center for Infectious Disease"/>
            <person name="Wu L."/>
            <person name="Ma J."/>
        </authorList>
    </citation>
    <scope>NUCLEOTIDE SEQUENCE [LARGE SCALE GENOMIC DNA]</scope>
    <source>
        <strain evidence="10">JCM 18956</strain>
    </source>
</reference>
<keyword evidence="5 8" id="KW-1133">Transmembrane helix</keyword>
<comment type="caution">
    <text evidence="9">The sequence shown here is derived from an EMBL/GenBank/DDBJ whole genome shotgun (WGS) entry which is preliminary data.</text>
</comment>
<keyword evidence="3" id="KW-0808">Transferase</keyword>
<feature type="transmembrane region" description="Helical" evidence="8">
    <location>
        <begin position="222"/>
        <end position="240"/>
    </location>
</feature>
<keyword evidence="10" id="KW-1185">Reference proteome</keyword>
<dbReference type="CDD" id="cd06853">
    <property type="entry name" value="GT_WecA_like"/>
    <property type="match status" value="1"/>
</dbReference>
<dbReference type="PANTHER" id="PTHR22926">
    <property type="entry name" value="PHOSPHO-N-ACETYLMURAMOYL-PENTAPEPTIDE-TRANSFERASE"/>
    <property type="match status" value="1"/>
</dbReference>
<evidence type="ECO:0000256" key="1">
    <source>
        <dbReference type="ARBA" id="ARBA00004651"/>
    </source>
</evidence>
<keyword evidence="4 8" id="KW-0812">Transmembrane</keyword>
<evidence type="ECO:0000256" key="6">
    <source>
        <dbReference type="ARBA" id="ARBA00023136"/>
    </source>
</evidence>
<evidence type="ECO:0000256" key="2">
    <source>
        <dbReference type="ARBA" id="ARBA00022475"/>
    </source>
</evidence>
<feature type="transmembrane region" description="Helical" evidence="8">
    <location>
        <begin position="106"/>
        <end position="126"/>
    </location>
</feature>
<protein>
    <submittedName>
        <fullName evidence="9">MraY family glycosyltransferase</fullName>
    </submittedName>
</protein>
<feature type="transmembrane region" description="Helical" evidence="8">
    <location>
        <begin position="282"/>
        <end position="308"/>
    </location>
</feature>
<evidence type="ECO:0000256" key="7">
    <source>
        <dbReference type="SAM" id="MobiDB-lite"/>
    </source>
</evidence>
<feature type="transmembrane region" description="Helical" evidence="8">
    <location>
        <begin position="337"/>
        <end position="358"/>
    </location>
</feature>
<feature type="transmembrane region" description="Helical" evidence="8">
    <location>
        <begin position="138"/>
        <end position="160"/>
    </location>
</feature>
<proteinExistence type="predicted"/>
<feature type="transmembrane region" description="Helical" evidence="8">
    <location>
        <begin position="66"/>
        <end position="86"/>
    </location>
</feature>
<evidence type="ECO:0000256" key="5">
    <source>
        <dbReference type="ARBA" id="ARBA00022989"/>
    </source>
</evidence>
<dbReference type="PROSITE" id="PS01348">
    <property type="entry name" value="MRAY_2"/>
    <property type="match status" value="1"/>
</dbReference>
<dbReference type="EMBL" id="BAABLM010000001">
    <property type="protein sequence ID" value="GAA4665818.1"/>
    <property type="molecule type" value="Genomic_DNA"/>
</dbReference>
<accession>A0ABP8VJZ2</accession>
<organism evidence="9 10">
    <name type="scientific">Frondihabitans cladoniiphilus</name>
    <dbReference type="NCBI Taxonomy" id="715785"/>
    <lineage>
        <taxon>Bacteria</taxon>
        <taxon>Bacillati</taxon>
        <taxon>Actinomycetota</taxon>
        <taxon>Actinomycetes</taxon>
        <taxon>Micrococcales</taxon>
        <taxon>Microbacteriaceae</taxon>
        <taxon>Frondihabitans</taxon>
    </lineage>
</organism>
<name>A0ABP8VJZ2_9MICO</name>
<keyword evidence="6 8" id="KW-0472">Membrane</keyword>
<evidence type="ECO:0000313" key="9">
    <source>
        <dbReference type="EMBL" id="GAA4665818.1"/>
    </source>
</evidence>
<feature type="transmembrane region" description="Helical" evidence="8">
    <location>
        <begin position="364"/>
        <end position="384"/>
    </location>
</feature>
<evidence type="ECO:0000256" key="3">
    <source>
        <dbReference type="ARBA" id="ARBA00022679"/>
    </source>
</evidence>
<dbReference type="Proteomes" id="UP001501295">
    <property type="component" value="Unassembled WGS sequence"/>
</dbReference>
<dbReference type="Pfam" id="PF00953">
    <property type="entry name" value="Glycos_transf_4"/>
    <property type="match status" value="1"/>
</dbReference>
<keyword evidence="2" id="KW-1003">Cell membrane</keyword>
<evidence type="ECO:0000256" key="4">
    <source>
        <dbReference type="ARBA" id="ARBA00022692"/>
    </source>
</evidence>
<evidence type="ECO:0000313" key="10">
    <source>
        <dbReference type="Proteomes" id="UP001501295"/>
    </source>
</evidence>
<feature type="region of interest" description="Disordered" evidence="7">
    <location>
        <begin position="418"/>
        <end position="460"/>
    </location>
</feature>
<sequence length="460" mass="49664">MWPEARWSYDETRPLRTDPVRYYLLAAAISAVVSFAFSVLAWRLGTKYRLAPKIRERDVHVNPTPRLGGIAMFIGVVIALLAAWFLFPLIAGVDYFRLVFAQPEHILAILGAALIIVVIGVVDDLWDLDWMTKLAGQIIAAGLLAWQGVQLVSIPIGGSLAVGSSYMSLILTVLAVVLVMNAVNFIDGLDGLVAGVTIIANGVFFIYSFVLSNGTEYEYFNLAALITAVLIGAAIGFLPLNWHPAKLFMGDAGALLTGMLMATSAISVTGNIDPGTTDRSSLIPAFIPIVLPLAILVVPLLDFGLAVLRRVSAGKSPFSADRKHLHHRLLDMGHSHFHAVLIFYGWTAVVSIGCLLFVFLPARWVFLFLAVGLIVCAVITLAPLSRRKRVERAVQRAARIDAEASGVVHFDRLDAASPVTRAPGKPSLDDERTAVSARAGATSPVPILPSDPHRDTEKHA</sequence>
<dbReference type="InterPro" id="IPR018480">
    <property type="entry name" value="PNAcMuramoyl-5peptid_Trfase_CS"/>
</dbReference>